<sequence>MALLKKFPADFLVSESLVLPTTEPGAEGTRYHYMRLRKRGYTTFEAIEAISAFCGLDARGIGYAGLKDEDAVTDQLVALTSPLSSEDIEHFNTAHGKGEHQRGCPPFLVLRHHGYGPHALGVGELDGNSFLIVVRRLDRAQAQKLDGIQGRRSLYFVNYYDTQRFGVPRGPKRTHLIGKALLDGDHGLALELVRESGSTEAAAAQRFTGPADRFFSSLDQRRVAFFLSSHASFAWNRQVGELVRSNCGDLAVREVREGIPYLFPTTTAGVLGVLQDGLGLKYDSWRWRDGRLTSSASARPVAVQTQLRVGDVTEDESDPGSWKCTLRFFLSSGSYGTTAVGQFFHQLRADAR</sequence>
<dbReference type="InterPro" id="IPR042214">
    <property type="entry name" value="TruD_catalytic"/>
</dbReference>
<evidence type="ECO:0000313" key="4">
    <source>
        <dbReference type="EMBL" id="OON82739.1"/>
    </source>
</evidence>
<dbReference type="PANTHER" id="PTHR13326">
    <property type="entry name" value="TRNA PSEUDOURIDINE SYNTHASE D"/>
    <property type="match status" value="1"/>
</dbReference>
<evidence type="ECO:0000256" key="1">
    <source>
        <dbReference type="ARBA" id="ARBA00007953"/>
    </source>
</evidence>
<dbReference type="STRING" id="83656.B1H18_01480"/>
<keyword evidence="5" id="KW-1185">Reference proteome</keyword>
<dbReference type="Pfam" id="PF01142">
    <property type="entry name" value="TruD"/>
    <property type="match status" value="1"/>
</dbReference>
<dbReference type="GO" id="GO:0009982">
    <property type="term" value="F:pseudouridine synthase activity"/>
    <property type="evidence" value="ECO:0007669"/>
    <property type="project" value="InterPro"/>
</dbReference>
<dbReference type="InterPro" id="IPR020103">
    <property type="entry name" value="PsdUridine_synth_cat_dom_sf"/>
</dbReference>
<dbReference type="PROSITE" id="PS50984">
    <property type="entry name" value="TRUD"/>
    <property type="match status" value="1"/>
</dbReference>
<dbReference type="GO" id="GO:0001522">
    <property type="term" value="P:pseudouridine synthesis"/>
    <property type="evidence" value="ECO:0007669"/>
    <property type="project" value="InterPro"/>
</dbReference>
<dbReference type="OrthoDB" id="1550679at2"/>
<evidence type="ECO:0000313" key="5">
    <source>
        <dbReference type="Proteomes" id="UP000190539"/>
    </source>
</evidence>
<reference evidence="4 5" key="1">
    <citation type="submission" date="2017-02" db="EMBL/GenBank/DDBJ databases">
        <title>Draft Genome Sequence of Streptomyces tsukubaensis F601, a Producer of the immunosuppressant tacrolimus FK506.</title>
        <authorList>
            <person name="Zong G."/>
            <person name="Zhong C."/>
            <person name="Fu J."/>
            <person name="Qin R."/>
            <person name="Cao G."/>
        </authorList>
    </citation>
    <scope>NUCLEOTIDE SEQUENCE [LARGE SCALE GENOMIC DNA]</scope>
    <source>
        <strain evidence="4 5">F601</strain>
    </source>
</reference>
<name>A0A1V4AFA8_9ACTN</name>
<keyword evidence="2" id="KW-0413">Isomerase</keyword>
<dbReference type="GO" id="GO:0006396">
    <property type="term" value="P:RNA processing"/>
    <property type="evidence" value="ECO:0007669"/>
    <property type="project" value="UniProtKB-ARBA"/>
</dbReference>
<comment type="caution">
    <text evidence="4">The sequence shown here is derived from an EMBL/GenBank/DDBJ whole genome shotgun (WGS) entry which is preliminary data.</text>
</comment>
<evidence type="ECO:0000256" key="2">
    <source>
        <dbReference type="ARBA" id="ARBA00023235"/>
    </source>
</evidence>
<organism evidence="4 5">
    <name type="scientific">Streptomyces tsukubensis</name>
    <dbReference type="NCBI Taxonomy" id="83656"/>
    <lineage>
        <taxon>Bacteria</taxon>
        <taxon>Bacillati</taxon>
        <taxon>Actinomycetota</taxon>
        <taxon>Actinomycetes</taxon>
        <taxon>Kitasatosporales</taxon>
        <taxon>Streptomycetaceae</taxon>
        <taxon>Streptomyces</taxon>
    </lineage>
</organism>
<dbReference type="GO" id="GO:0003723">
    <property type="term" value="F:RNA binding"/>
    <property type="evidence" value="ECO:0007669"/>
    <property type="project" value="InterPro"/>
</dbReference>
<dbReference type="Proteomes" id="UP000190539">
    <property type="component" value="Unassembled WGS sequence"/>
</dbReference>
<dbReference type="Gene3D" id="3.30.2350.20">
    <property type="entry name" value="TruD, catalytic domain"/>
    <property type="match status" value="1"/>
</dbReference>
<dbReference type="AlphaFoldDB" id="A0A1V4AFA8"/>
<dbReference type="RefSeq" id="WP_077963962.1">
    <property type="nucleotide sequence ID" value="NZ_CP045178.1"/>
</dbReference>
<evidence type="ECO:0000259" key="3">
    <source>
        <dbReference type="PROSITE" id="PS50984"/>
    </source>
</evidence>
<dbReference type="GO" id="GO:0140098">
    <property type="term" value="F:catalytic activity, acting on RNA"/>
    <property type="evidence" value="ECO:0007669"/>
    <property type="project" value="UniProtKB-ARBA"/>
</dbReference>
<dbReference type="PANTHER" id="PTHR13326:SF21">
    <property type="entry name" value="PSEUDOURIDYLATE SYNTHASE PUS7L"/>
    <property type="match status" value="1"/>
</dbReference>
<gene>
    <name evidence="4" type="ORF">B1H18_01480</name>
</gene>
<dbReference type="InterPro" id="IPR011760">
    <property type="entry name" value="PsdUridine_synth_TruD_insert"/>
</dbReference>
<dbReference type="SUPFAM" id="SSF55120">
    <property type="entry name" value="Pseudouridine synthase"/>
    <property type="match status" value="1"/>
</dbReference>
<accession>A0A1V4AFA8</accession>
<dbReference type="EMBL" id="MVFC01000001">
    <property type="protein sequence ID" value="OON82739.1"/>
    <property type="molecule type" value="Genomic_DNA"/>
</dbReference>
<protein>
    <recommendedName>
        <fullName evidence="3">TRUD domain-containing protein</fullName>
    </recommendedName>
</protein>
<proteinExistence type="inferred from homology"/>
<comment type="similarity">
    <text evidence="1">Belongs to the pseudouridine synthase TruD family.</text>
</comment>
<dbReference type="InterPro" id="IPR001656">
    <property type="entry name" value="PsdUridine_synth_TruD"/>
</dbReference>
<feature type="domain" description="TRUD" evidence="3">
    <location>
        <begin position="155"/>
        <end position="352"/>
    </location>
</feature>